<dbReference type="OrthoDB" id="677721at2759"/>
<dbReference type="Proteomes" id="UP000604825">
    <property type="component" value="Unassembled WGS sequence"/>
</dbReference>
<feature type="compositionally biased region" description="Pro residues" evidence="1">
    <location>
        <begin position="71"/>
        <end position="85"/>
    </location>
</feature>
<name>A0A811RX96_9POAL</name>
<accession>A0A811RX96</accession>
<evidence type="ECO:0000256" key="1">
    <source>
        <dbReference type="SAM" id="MobiDB-lite"/>
    </source>
</evidence>
<keyword evidence="3" id="KW-1185">Reference proteome</keyword>
<dbReference type="PANTHER" id="PTHR33671:SF8">
    <property type="entry name" value="OS05G0514400 PROTEIN"/>
    <property type="match status" value="1"/>
</dbReference>
<evidence type="ECO:0000313" key="2">
    <source>
        <dbReference type="EMBL" id="CAD6333246.1"/>
    </source>
</evidence>
<proteinExistence type="predicted"/>
<feature type="region of interest" description="Disordered" evidence="1">
    <location>
        <begin position="272"/>
        <end position="303"/>
    </location>
</feature>
<dbReference type="AlphaFoldDB" id="A0A811RX96"/>
<feature type="compositionally biased region" description="Basic residues" evidence="1">
    <location>
        <begin position="61"/>
        <end position="70"/>
    </location>
</feature>
<dbReference type="EMBL" id="CAJGYO010000017">
    <property type="protein sequence ID" value="CAD6333246.1"/>
    <property type="molecule type" value="Genomic_DNA"/>
</dbReference>
<reference evidence="2" key="1">
    <citation type="submission" date="2020-10" db="EMBL/GenBank/DDBJ databases">
        <authorList>
            <person name="Han B."/>
            <person name="Lu T."/>
            <person name="Zhao Q."/>
            <person name="Huang X."/>
            <person name="Zhao Y."/>
        </authorList>
    </citation>
    <scope>NUCLEOTIDE SEQUENCE</scope>
</reference>
<sequence>MADANKRINLTAPLLSVRRHGGGGAETAATGLPLPAYKADATSDPPGHTSAVPFGWEHRPGHPKSVRTRRPPPPPPPPPAPPPPLTIVDVINNDPSRVTRDPTAVVVASERARRGEERCSDALSRDDVSCVTVNCSATGLSDAAGARAGSGPCARGSGSVMMDRFLPAAHAVAAGSPQNTFRKAGSARAAVVLGAHTAGGDRVPAQRRVPLQHIAAYHLPPLPPSGKNDDDDDDDNSDAHSTAGFASKSCGLFSTRCVKSALLLSRVARRGAGTPFQSNGDGSQREKKPMLPPRSRNGQRRLLHTGDDHGMISQQSWEEVYIKSLLRSSGPGGLMGPAAAVASELDRTVRELYKRRDGRAVRPKASHLGLLLVLDRSNEACGHVLPVRKLSRTGDTALLLTATTKSSPDGDKQLGREHAAADAGGGGYGFPLLLEDKEAVAGREMALSPQPLLPLPLPKSPTESWLSRALPSVSTRPPATSFLGLHVQPKKRAPLPRCSSIDSSRDVHHDRQRQIRVRDLLK</sequence>
<dbReference type="PANTHER" id="PTHR33671">
    <property type="entry name" value="N-METHYLTRANSFERASE, PUTATIVE (DUF688)-RELATED"/>
    <property type="match status" value="1"/>
</dbReference>
<dbReference type="Pfam" id="PF05097">
    <property type="entry name" value="DUF688"/>
    <property type="match status" value="1"/>
</dbReference>
<feature type="region of interest" description="Disordered" evidence="1">
    <location>
        <begin position="487"/>
        <end position="522"/>
    </location>
</feature>
<feature type="region of interest" description="Disordered" evidence="1">
    <location>
        <begin position="17"/>
        <end position="86"/>
    </location>
</feature>
<dbReference type="InterPro" id="IPR007789">
    <property type="entry name" value="DUF688"/>
</dbReference>
<feature type="compositionally biased region" description="Basic and acidic residues" evidence="1">
    <location>
        <begin position="503"/>
        <end position="522"/>
    </location>
</feature>
<evidence type="ECO:0000313" key="3">
    <source>
        <dbReference type="Proteomes" id="UP000604825"/>
    </source>
</evidence>
<gene>
    <name evidence="2" type="ORF">NCGR_LOCUS57344</name>
</gene>
<protein>
    <submittedName>
        <fullName evidence="2">Uncharacterized protein</fullName>
    </submittedName>
</protein>
<feature type="region of interest" description="Disordered" evidence="1">
    <location>
        <begin position="217"/>
        <end position="240"/>
    </location>
</feature>
<organism evidence="2 3">
    <name type="scientific">Miscanthus lutarioriparius</name>
    <dbReference type="NCBI Taxonomy" id="422564"/>
    <lineage>
        <taxon>Eukaryota</taxon>
        <taxon>Viridiplantae</taxon>
        <taxon>Streptophyta</taxon>
        <taxon>Embryophyta</taxon>
        <taxon>Tracheophyta</taxon>
        <taxon>Spermatophyta</taxon>
        <taxon>Magnoliopsida</taxon>
        <taxon>Liliopsida</taxon>
        <taxon>Poales</taxon>
        <taxon>Poaceae</taxon>
        <taxon>PACMAD clade</taxon>
        <taxon>Panicoideae</taxon>
        <taxon>Andropogonodae</taxon>
        <taxon>Andropogoneae</taxon>
        <taxon>Saccharinae</taxon>
        <taxon>Miscanthus</taxon>
    </lineage>
</organism>
<comment type="caution">
    <text evidence="2">The sequence shown here is derived from an EMBL/GenBank/DDBJ whole genome shotgun (WGS) entry which is preliminary data.</text>
</comment>